<keyword evidence="5" id="KW-0560">Oxidoreductase</keyword>
<dbReference type="Gene3D" id="3.50.50.60">
    <property type="entry name" value="FAD/NAD(P)-binding domain"/>
    <property type="match status" value="2"/>
</dbReference>
<dbReference type="InterPro" id="IPR020946">
    <property type="entry name" value="Flavin_mOase-like"/>
</dbReference>
<proteinExistence type="inferred from homology"/>
<accession>A0A162WN32</accession>
<keyword evidence="2" id="KW-0285">Flavoprotein</keyword>
<dbReference type="SUPFAM" id="SSF51905">
    <property type="entry name" value="FAD/NAD(P)-binding domain"/>
    <property type="match status" value="2"/>
</dbReference>
<dbReference type="AlphaFoldDB" id="A0A162WN32"/>
<dbReference type="EMBL" id="JYNV01000302">
    <property type="protein sequence ID" value="KZM19123.1"/>
    <property type="molecule type" value="Genomic_DNA"/>
</dbReference>
<dbReference type="InterPro" id="IPR036188">
    <property type="entry name" value="FAD/NAD-bd_sf"/>
</dbReference>
<organism evidence="6 7">
    <name type="scientific">Didymella rabiei</name>
    <name type="common">Chickpea ascochyta blight fungus</name>
    <name type="synonym">Mycosphaerella rabiei</name>
    <dbReference type="NCBI Taxonomy" id="5454"/>
    <lineage>
        <taxon>Eukaryota</taxon>
        <taxon>Fungi</taxon>
        <taxon>Dikarya</taxon>
        <taxon>Ascomycota</taxon>
        <taxon>Pezizomycotina</taxon>
        <taxon>Dothideomycetes</taxon>
        <taxon>Pleosporomycetidae</taxon>
        <taxon>Pleosporales</taxon>
        <taxon>Pleosporineae</taxon>
        <taxon>Didymellaceae</taxon>
        <taxon>Ascochyta</taxon>
    </lineage>
</organism>
<evidence type="ECO:0000256" key="4">
    <source>
        <dbReference type="ARBA" id="ARBA00022857"/>
    </source>
</evidence>
<comment type="caution">
    <text evidence="6">The sequence shown here is derived from an EMBL/GenBank/DDBJ whole genome shotgun (WGS) entry which is preliminary data.</text>
</comment>
<dbReference type="InterPro" id="IPR050346">
    <property type="entry name" value="FMO-like"/>
</dbReference>
<gene>
    <name evidence="6" type="ORF">ST47_g9727</name>
</gene>
<dbReference type="Pfam" id="PF00743">
    <property type="entry name" value="FMO-like"/>
    <property type="match status" value="2"/>
</dbReference>
<dbReference type="Proteomes" id="UP000076837">
    <property type="component" value="Unassembled WGS sequence"/>
</dbReference>
<evidence type="ECO:0000313" key="7">
    <source>
        <dbReference type="Proteomes" id="UP000076837"/>
    </source>
</evidence>
<evidence type="ECO:0000256" key="2">
    <source>
        <dbReference type="ARBA" id="ARBA00022630"/>
    </source>
</evidence>
<dbReference type="InterPro" id="IPR000960">
    <property type="entry name" value="Flavin_mOase"/>
</dbReference>
<dbReference type="Pfam" id="PF13450">
    <property type="entry name" value="NAD_binding_8"/>
    <property type="match status" value="1"/>
</dbReference>
<dbReference type="GO" id="GO:0004499">
    <property type="term" value="F:N,N-dimethylaniline monooxygenase activity"/>
    <property type="evidence" value="ECO:0007669"/>
    <property type="project" value="EnsemblFungi"/>
</dbReference>
<protein>
    <submittedName>
        <fullName evidence="6">Flavin adenine dinucleotide binding</fullName>
    </submittedName>
</protein>
<dbReference type="GO" id="GO:0050661">
    <property type="term" value="F:NADP binding"/>
    <property type="evidence" value="ECO:0007669"/>
    <property type="project" value="InterPro"/>
</dbReference>
<name>A0A162WN32_DIDRA</name>
<keyword evidence="3" id="KW-0274">FAD</keyword>
<keyword evidence="7" id="KW-1185">Reference proteome</keyword>
<sequence>MGNLESPSSSMLPLRAKCIAVIGAGPSGLAAVKYLRAEKAFSKIVLFEQRTRDGGIWNYTSEERDEDLFTVPQTNPSGKNQEPIWKQALTNGSTNNKSNGVNGVSKDPVFVSPMYERLETNIPRGLMGFKNHDWPQDSQLFPKHQTVLKYIEDYGRDVQDTVRYSAQITDVTPTCDDPTSSWSVTSRNLKTTITTTETYDAVIVANGHFITPYIPDISNIADWNEAHPGLISHSKYYRRPEEFAGKKVIVVGNSASGADISNQIADHCTLPLLWSSKSTNLFVSATPNDPRRRELPPIRSFHAATRGVEFEDGTIENDIEAIVFATGYFYSLPFLDTVTPQPISDGSHVNHTYKHLFYAPKPTLSFLALPQRVIPFPVAEAQASVLARVYSGRLTLPPRSEMEEWEANAKAESGDGRAFHLLPFPRDGQYINELADWASSAPVKDGLDNEGQGMLPPRWGEWEFWCRENFPAIRQAFGKLGEKRFETRTLEEVGFSFAEYKKEKAEADGKLI</sequence>
<evidence type="ECO:0000256" key="5">
    <source>
        <dbReference type="ARBA" id="ARBA00023002"/>
    </source>
</evidence>
<dbReference type="OrthoDB" id="66881at2759"/>
<evidence type="ECO:0000256" key="3">
    <source>
        <dbReference type="ARBA" id="ARBA00022827"/>
    </source>
</evidence>
<dbReference type="GO" id="GO:0071949">
    <property type="term" value="F:FAD binding"/>
    <property type="evidence" value="ECO:0007669"/>
    <property type="project" value="EnsemblFungi"/>
</dbReference>
<dbReference type="PRINTS" id="PR00370">
    <property type="entry name" value="FMOXYGENASE"/>
</dbReference>
<dbReference type="PANTHER" id="PTHR23023">
    <property type="entry name" value="DIMETHYLANILINE MONOOXYGENASE"/>
    <property type="match status" value="1"/>
</dbReference>
<evidence type="ECO:0000313" key="6">
    <source>
        <dbReference type="EMBL" id="KZM19123.1"/>
    </source>
</evidence>
<evidence type="ECO:0000256" key="1">
    <source>
        <dbReference type="ARBA" id="ARBA00009183"/>
    </source>
</evidence>
<comment type="similarity">
    <text evidence="1">Belongs to the FMO family.</text>
</comment>
<reference evidence="6 7" key="1">
    <citation type="journal article" date="2016" name="Sci. Rep.">
        <title>Draft genome sequencing and secretome analysis of fungal phytopathogen Ascochyta rabiei provides insight into the necrotrophic effector repertoire.</title>
        <authorList>
            <person name="Verma S."/>
            <person name="Gazara R.K."/>
            <person name="Nizam S."/>
            <person name="Parween S."/>
            <person name="Chattopadhyay D."/>
            <person name="Verma P.K."/>
        </authorList>
    </citation>
    <scope>NUCLEOTIDE SEQUENCE [LARGE SCALE GENOMIC DNA]</scope>
    <source>
        <strain evidence="6 7">ArDII</strain>
    </source>
</reference>
<keyword evidence="4" id="KW-0521">NADP</keyword>